<accession>A0A402DRX1</accession>
<evidence type="ECO:0000259" key="1">
    <source>
        <dbReference type="Pfam" id="PF08279"/>
    </source>
</evidence>
<comment type="caution">
    <text evidence="3">The sequence shown here is derived from an EMBL/GenBank/DDBJ whole genome shotgun (WGS) entry which is preliminary data.</text>
</comment>
<sequence>MDTSPTARALLTLELVQSHPGITAAQLADKLGVTERAARRYVGILREADIPVESVRGRYGGYRVGRGVRLAPVRFSAAEALALVMAVLDGHHDASDPDDPAGEALGKLVRALPEGVATQAEVVRRTTAPAPDRAAARPDPATTSVLVDGCARHRRVRLTYRSEAGSEWEQTVEPWSVVVRHGRWYLLCRTARDDVRAYRVDRVRAAEVLDEPFAPPADLDAVAVLEEHLSVGWEYAAEVLIEAPLDDVARCVSPALGRLAAVDAGTTRLVGSTSNPWWFAEQLVRLPRPYRVLGGPELRATTRALGRRMLDAAGEDDT</sequence>
<dbReference type="InterPro" id="IPR051534">
    <property type="entry name" value="CBASS_pafABC_assoc_protein"/>
</dbReference>
<feature type="domain" description="WYL" evidence="2">
    <location>
        <begin position="144"/>
        <end position="208"/>
    </location>
</feature>
<feature type="domain" description="Helix-turn-helix type 11" evidence="1">
    <location>
        <begin position="12"/>
        <end position="63"/>
    </location>
</feature>
<name>A0A402DRX1_9CELL</name>
<dbReference type="Pfam" id="PF13280">
    <property type="entry name" value="WYL"/>
    <property type="match status" value="1"/>
</dbReference>
<dbReference type="Pfam" id="PF08279">
    <property type="entry name" value="HTH_11"/>
    <property type="match status" value="1"/>
</dbReference>
<dbReference type="InterPro" id="IPR036388">
    <property type="entry name" value="WH-like_DNA-bd_sf"/>
</dbReference>
<dbReference type="InterPro" id="IPR036390">
    <property type="entry name" value="WH_DNA-bd_sf"/>
</dbReference>
<evidence type="ECO:0000313" key="4">
    <source>
        <dbReference type="Proteomes" id="UP000289954"/>
    </source>
</evidence>
<gene>
    <name evidence="3" type="ORF">CBZ_19450</name>
</gene>
<protein>
    <submittedName>
        <fullName evidence="3">Transcriptional regulator</fullName>
    </submittedName>
</protein>
<dbReference type="RefSeq" id="WP_130781492.1">
    <property type="nucleotide sequence ID" value="NZ_BIMR01000141.1"/>
</dbReference>
<dbReference type="PIRSF" id="PIRSF016838">
    <property type="entry name" value="PafC"/>
    <property type="match status" value="1"/>
</dbReference>
<dbReference type="OrthoDB" id="9807255at2"/>
<dbReference type="AlphaFoldDB" id="A0A402DRX1"/>
<dbReference type="EMBL" id="BIMR01000141">
    <property type="protein sequence ID" value="GCE76889.1"/>
    <property type="molecule type" value="Genomic_DNA"/>
</dbReference>
<keyword evidence="4" id="KW-1185">Reference proteome</keyword>
<dbReference type="SUPFAM" id="SSF46785">
    <property type="entry name" value="Winged helix' DNA-binding domain"/>
    <property type="match status" value="1"/>
</dbReference>
<evidence type="ECO:0000313" key="3">
    <source>
        <dbReference type="EMBL" id="GCE76889.1"/>
    </source>
</evidence>
<proteinExistence type="predicted"/>
<dbReference type="InterPro" id="IPR026881">
    <property type="entry name" value="WYL_dom"/>
</dbReference>
<dbReference type="Gene3D" id="1.10.10.10">
    <property type="entry name" value="Winged helix-like DNA-binding domain superfamily/Winged helix DNA-binding domain"/>
    <property type="match status" value="1"/>
</dbReference>
<dbReference type="PROSITE" id="PS52050">
    <property type="entry name" value="WYL"/>
    <property type="match status" value="1"/>
</dbReference>
<dbReference type="InterPro" id="IPR028349">
    <property type="entry name" value="PafC-like"/>
</dbReference>
<reference evidence="3 4" key="1">
    <citation type="submission" date="2019-01" db="EMBL/GenBank/DDBJ databases">
        <title>Draft genome sequence of Cellulomonas takizawaensis strain TKZ-21.</title>
        <authorList>
            <person name="Yamamura H."/>
            <person name="Hayashi T."/>
            <person name="Hamada M."/>
            <person name="Serisawa Y."/>
            <person name="Matsuyama K."/>
            <person name="Nakagawa Y."/>
            <person name="Otoguro M."/>
            <person name="Yanagida F."/>
            <person name="Hayakawa M."/>
        </authorList>
    </citation>
    <scope>NUCLEOTIDE SEQUENCE [LARGE SCALE GENOMIC DNA]</scope>
    <source>
        <strain evidence="3 4">NBRC12680</strain>
    </source>
</reference>
<dbReference type="PANTHER" id="PTHR34580">
    <property type="match status" value="1"/>
</dbReference>
<dbReference type="Proteomes" id="UP000289954">
    <property type="component" value="Unassembled WGS sequence"/>
</dbReference>
<organism evidence="3 4">
    <name type="scientific">Cellulomonas biazotea</name>
    <dbReference type="NCBI Taxonomy" id="1709"/>
    <lineage>
        <taxon>Bacteria</taxon>
        <taxon>Bacillati</taxon>
        <taxon>Actinomycetota</taxon>
        <taxon>Actinomycetes</taxon>
        <taxon>Micrococcales</taxon>
        <taxon>Cellulomonadaceae</taxon>
        <taxon>Cellulomonas</taxon>
    </lineage>
</organism>
<dbReference type="PANTHER" id="PTHR34580:SF3">
    <property type="entry name" value="PROTEIN PAFB"/>
    <property type="match status" value="1"/>
</dbReference>
<dbReference type="InterPro" id="IPR013196">
    <property type="entry name" value="HTH_11"/>
</dbReference>
<evidence type="ECO:0000259" key="2">
    <source>
        <dbReference type="Pfam" id="PF13280"/>
    </source>
</evidence>